<dbReference type="AlphaFoldDB" id="A0A9W8AHD5"/>
<name>A0A9W8AHD5_9FUNG</name>
<evidence type="ECO:0000256" key="1">
    <source>
        <dbReference type="SAM" id="Coils"/>
    </source>
</evidence>
<keyword evidence="1" id="KW-0175">Coiled coil</keyword>
<keyword evidence="4" id="KW-1185">Reference proteome</keyword>
<proteinExistence type="predicted"/>
<dbReference type="EMBL" id="JANBPY010004070">
    <property type="protein sequence ID" value="KAJ1949259.1"/>
    <property type="molecule type" value="Genomic_DNA"/>
</dbReference>
<dbReference type="Proteomes" id="UP001150925">
    <property type="component" value="Unassembled WGS sequence"/>
</dbReference>
<feature type="non-terminal residue" evidence="3">
    <location>
        <position position="213"/>
    </location>
</feature>
<accession>A0A9W8AHD5</accession>
<sequence length="213" mass="24796">MKPKFRLSERLKSSSRKREEAGKREQVIDLQHRIKVASTLNSLQRYFNSLLDQLKTLDEESYQMLKELEENPKISADEGNKILDDIIEKWGKEEKKEKQILDNNSPKQLKYDDLKDEELPKHFPLLHARKYGSPRYVAQLLSHIKSTLIDNRTPASEENSGTSSSVAVDDDLFYDVIIPHVLLAYVHDEGIRKAEEFVELTEEISYNLYDTDD</sequence>
<gene>
    <name evidence="3" type="ORF">IWQ62_006763</name>
</gene>
<reference evidence="3" key="1">
    <citation type="submission" date="2022-07" db="EMBL/GenBank/DDBJ databases">
        <title>Phylogenomic reconstructions and comparative analyses of Kickxellomycotina fungi.</title>
        <authorList>
            <person name="Reynolds N.K."/>
            <person name="Stajich J.E."/>
            <person name="Barry K."/>
            <person name="Grigoriev I.V."/>
            <person name="Crous P."/>
            <person name="Smith M.E."/>
        </authorList>
    </citation>
    <scope>NUCLEOTIDE SEQUENCE</scope>
    <source>
        <strain evidence="3">RSA 1196</strain>
    </source>
</reference>
<organism evidence="3 4">
    <name type="scientific">Dispira parvispora</name>
    <dbReference type="NCBI Taxonomy" id="1520584"/>
    <lineage>
        <taxon>Eukaryota</taxon>
        <taxon>Fungi</taxon>
        <taxon>Fungi incertae sedis</taxon>
        <taxon>Zoopagomycota</taxon>
        <taxon>Kickxellomycotina</taxon>
        <taxon>Dimargaritomycetes</taxon>
        <taxon>Dimargaritales</taxon>
        <taxon>Dimargaritaceae</taxon>
        <taxon>Dispira</taxon>
    </lineage>
</organism>
<evidence type="ECO:0000313" key="4">
    <source>
        <dbReference type="Proteomes" id="UP001150925"/>
    </source>
</evidence>
<evidence type="ECO:0000313" key="3">
    <source>
        <dbReference type="EMBL" id="KAJ1949259.1"/>
    </source>
</evidence>
<comment type="caution">
    <text evidence="3">The sequence shown here is derived from an EMBL/GenBank/DDBJ whole genome shotgun (WGS) entry which is preliminary data.</text>
</comment>
<protein>
    <submittedName>
        <fullName evidence="3">Uncharacterized protein</fullName>
    </submittedName>
</protein>
<evidence type="ECO:0000256" key="2">
    <source>
        <dbReference type="SAM" id="MobiDB-lite"/>
    </source>
</evidence>
<feature type="coiled-coil region" evidence="1">
    <location>
        <begin position="40"/>
        <end position="71"/>
    </location>
</feature>
<feature type="region of interest" description="Disordered" evidence="2">
    <location>
        <begin position="1"/>
        <end position="24"/>
    </location>
</feature>